<dbReference type="InterPro" id="IPR020103">
    <property type="entry name" value="PsdUridine_synth_cat_dom_sf"/>
</dbReference>
<dbReference type="InterPro" id="IPR006145">
    <property type="entry name" value="PsdUridine_synth_RsuA/RluA"/>
</dbReference>
<organism evidence="7 8">
    <name type="scientific">Enterococcus durans</name>
    <dbReference type="NCBI Taxonomy" id="53345"/>
    <lineage>
        <taxon>Bacteria</taxon>
        <taxon>Bacillati</taxon>
        <taxon>Bacillota</taxon>
        <taxon>Bacilli</taxon>
        <taxon>Lactobacillales</taxon>
        <taxon>Enterococcaceae</taxon>
        <taxon>Enterococcus</taxon>
    </lineage>
</organism>
<dbReference type="Gene3D" id="3.30.70.1560">
    <property type="entry name" value="Alpha-L RNA-binding motif"/>
    <property type="match status" value="1"/>
</dbReference>
<dbReference type="FunFam" id="3.30.70.1560:FF:000001">
    <property type="entry name" value="Pseudouridine synthase"/>
    <property type="match status" value="1"/>
</dbReference>
<dbReference type="NCBIfam" id="TIGR00093">
    <property type="entry name" value="pseudouridine synthase"/>
    <property type="match status" value="1"/>
</dbReference>
<dbReference type="InterPro" id="IPR042092">
    <property type="entry name" value="PsdUridine_s_RsuA/RluB/E/F_cat"/>
</dbReference>
<dbReference type="GO" id="GO:0003723">
    <property type="term" value="F:RNA binding"/>
    <property type="evidence" value="ECO:0007669"/>
    <property type="project" value="UniProtKB-KW"/>
</dbReference>
<dbReference type="KEGG" id="edu:LIU_02625"/>
<evidence type="ECO:0000259" key="6">
    <source>
        <dbReference type="SMART" id="SM00363"/>
    </source>
</evidence>
<dbReference type="InterPro" id="IPR036986">
    <property type="entry name" value="S4_RNA-bd_sf"/>
</dbReference>
<dbReference type="PROSITE" id="PS50889">
    <property type="entry name" value="S4"/>
    <property type="match status" value="1"/>
</dbReference>
<dbReference type="Proteomes" id="UP000220669">
    <property type="component" value="Unassembled WGS sequence"/>
</dbReference>
<dbReference type="InterPro" id="IPR018496">
    <property type="entry name" value="PsdUridine_synth_RsuA/RluB_CS"/>
</dbReference>
<dbReference type="CDD" id="cd02553">
    <property type="entry name" value="PseudoU_synth_RsuA"/>
    <property type="match status" value="1"/>
</dbReference>
<dbReference type="SUPFAM" id="SSF55174">
    <property type="entry name" value="Alpha-L RNA-binding motif"/>
    <property type="match status" value="1"/>
</dbReference>
<dbReference type="RefSeq" id="WP_005877953.1">
    <property type="nucleotide sequence ID" value="NZ_CABGIQ010000013.1"/>
</dbReference>
<reference evidence="7 8" key="1">
    <citation type="submission" date="2017-09" db="EMBL/GenBank/DDBJ databases">
        <title>FDA dAtabase for Regulatory Grade micrObial Sequences (FDA-ARGOS): Supporting development and validation of Infectious Disease Dx tests.</title>
        <authorList>
            <person name="Minogue T."/>
            <person name="Wolcott M."/>
            <person name="Wasieloski L."/>
            <person name="Aguilar W."/>
            <person name="Moore D."/>
            <person name="Tallon L.J."/>
            <person name="Sadzewicz L."/>
            <person name="Ott S."/>
            <person name="Zhao X."/>
            <person name="Nagaraj S."/>
            <person name="Vavikolanu K."/>
            <person name="Aluvathingal J."/>
            <person name="Nadendla S."/>
            <person name="Sichtig H."/>
        </authorList>
    </citation>
    <scope>NUCLEOTIDE SEQUENCE [LARGE SCALE GENOMIC DNA]</scope>
    <source>
        <strain evidence="7 8">FDAARGOS_396</strain>
    </source>
</reference>
<dbReference type="PANTHER" id="PTHR47683">
    <property type="entry name" value="PSEUDOURIDINE SYNTHASE FAMILY PROTEIN-RELATED"/>
    <property type="match status" value="1"/>
</dbReference>
<gene>
    <name evidence="7" type="ORF">CRM96_13145</name>
</gene>
<dbReference type="PROSITE" id="PS01149">
    <property type="entry name" value="PSI_RSU"/>
    <property type="match status" value="1"/>
</dbReference>
<evidence type="ECO:0000256" key="4">
    <source>
        <dbReference type="PROSITE-ProRule" id="PRU00182"/>
    </source>
</evidence>
<dbReference type="GO" id="GO:0000455">
    <property type="term" value="P:enzyme-directed rRNA pseudouridine synthesis"/>
    <property type="evidence" value="ECO:0007669"/>
    <property type="project" value="UniProtKB-ARBA"/>
</dbReference>
<evidence type="ECO:0000256" key="5">
    <source>
        <dbReference type="RuleBase" id="RU003887"/>
    </source>
</evidence>
<sequence length="241" mass="27827">MRLDKFLAEVGIGSRKEVKVLIKKGQIKVNEEVIKSDKFQVKEFDDQITYLDEPLVYQKDFYYVLNKPAGVISATQDNYEQTVMDLLSDEDYREDLFPVGRLDKDTEGLLILTNDGKLAHRLLSPKKHVEKEYFAKVKGVMTEEDIDSFARGLVIDKGEQTLPAQLFIDSIDHEEETSAIRLILHEGKFHQVKRMVQAVGKEVTYLKRLRMGGFLLPESLDNGEYRELTETELLQLQEQNK</sequence>
<dbReference type="OrthoDB" id="9807213at2"/>
<keyword evidence="2 4" id="KW-0694">RNA-binding</keyword>
<evidence type="ECO:0000313" key="8">
    <source>
        <dbReference type="Proteomes" id="UP000220669"/>
    </source>
</evidence>
<evidence type="ECO:0000256" key="3">
    <source>
        <dbReference type="ARBA" id="ARBA00023235"/>
    </source>
</evidence>
<dbReference type="SUPFAM" id="SSF55120">
    <property type="entry name" value="Pseudouridine synthase"/>
    <property type="match status" value="1"/>
</dbReference>
<dbReference type="PANTHER" id="PTHR47683:SF4">
    <property type="entry name" value="PSEUDOURIDINE SYNTHASE"/>
    <property type="match status" value="1"/>
</dbReference>
<evidence type="ECO:0000256" key="1">
    <source>
        <dbReference type="ARBA" id="ARBA00008348"/>
    </source>
</evidence>
<dbReference type="InterPro" id="IPR020094">
    <property type="entry name" value="TruA/RsuA/RluB/E/F_N"/>
</dbReference>
<comment type="caution">
    <text evidence="7">The sequence shown here is derived from an EMBL/GenBank/DDBJ whole genome shotgun (WGS) entry which is preliminary data.</text>
</comment>
<comment type="similarity">
    <text evidence="1 5">Belongs to the pseudouridine synthase RsuA family.</text>
</comment>
<dbReference type="EMBL" id="PDEB01000004">
    <property type="protein sequence ID" value="PEH45888.1"/>
    <property type="molecule type" value="Genomic_DNA"/>
</dbReference>
<feature type="domain" description="RNA-binding S4" evidence="6">
    <location>
        <begin position="1"/>
        <end position="59"/>
    </location>
</feature>
<keyword evidence="3 5" id="KW-0413">Isomerase</keyword>
<evidence type="ECO:0000256" key="2">
    <source>
        <dbReference type="ARBA" id="ARBA00022884"/>
    </source>
</evidence>
<dbReference type="InterPro" id="IPR050343">
    <property type="entry name" value="RsuA_PseudoU_synthase"/>
</dbReference>
<dbReference type="SMART" id="SM00363">
    <property type="entry name" value="S4"/>
    <property type="match status" value="1"/>
</dbReference>
<protein>
    <recommendedName>
        <fullName evidence="5">Pseudouridine synthase</fullName>
        <ecNumber evidence="5">5.4.99.-</ecNumber>
    </recommendedName>
</protein>
<dbReference type="AlphaFoldDB" id="A0A377L735"/>
<accession>A0A377L735</accession>
<proteinExistence type="inferred from homology"/>
<evidence type="ECO:0000313" key="7">
    <source>
        <dbReference type="EMBL" id="PEH45888.1"/>
    </source>
</evidence>
<dbReference type="Gene3D" id="3.30.70.580">
    <property type="entry name" value="Pseudouridine synthase I, catalytic domain, N-terminal subdomain"/>
    <property type="match status" value="1"/>
</dbReference>
<dbReference type="GO" id="GO:0120159">
    <property type="term" value="F:rRNA pseudouridine synthase activity"/>
    <property type="evidence" value="ECO:0007669"/>
    <property type="project" value="UniProtKB-ARBA"/>
</dbReference>
<dbReference type="EC" id="5.4.99.-" evidence="5"/>
<name>A0A377L735_9ENTE</name>
<dbReference type="Pfam" id="PF01479">
    <property type="entry name" value="S4"/>
    <property type="match status" value="1"/>
</dbReference>
<dbReference type="CDD" id="cd00165">
    <property type="entry name" value="S4"/>
    <property type="match status" value="1"/>
</dbReference>
<dbReference type="GO" id="GO:0005829">
    <property type="term" value="C:cytosol"/>
    <property type="evidence" value="ECO:0007669"/>
    <property type="project" value="UniProtKB-ARBA"/>
</dbReference>
<dbReference type="Pfam" id="PF00849">
    <property type="entry name" value="PseudoU_synth_2"/>
    <property type="match status" value="1"/>
</dbReference>
<dbReference type="InterPro" id="IPR000748">
    <property type="entry name" value="PsdUridine_synth_RsuA/RluB/E/F"/>
</dbReference>
<dbReference type="Gene3D" id="3.10.290.10">
    <property type="entry name" value="RNA-binding S4 domain"/>
    <property type="match status" value="1"/>
</dbReference>
<dbReference type="InterPro" id="IPR002942">
    <property type="entry name" value="S4_RNA-bd"/>
</dbReference>